<evidence type="ECO:0000256" key="1">
    <source>
        <dbReference type="ARBA" id="ARBA00038376"/>
    </source>
</evidence>
<comment type="similarity">
    <text evidence="1">Belongs to the avfA family.</text>
</comment>
<keyword evidence="4" id="KW-1185">Reference proteome</keyword>
<dbReference type="InterPro" id="IPR036291">
    <property type="entry name" value="NAD(P)-bd_dom_sf"/>
</dbReference>
<dbReference type="Pfam" id="PF13460">
    <property type="entry name" value="NAD_binding_10"/>
    <property type="match status" value="1"/>
</dbReference>
<evidence type="ECO:0000313" key="4">
    <source>
        <dbReference type="Proteomes" id="UP000623687"/>
    </source>
</evidence>
<organism evidence="3 4">
    <name type="scientific">Pleurotus ostreatus</name>
    <name type="common">Oyster mushroom</name>
    <name type="synonym">White-rot fungus</name>
    <dbReference type="NCBI Taxonomy" id="5322"/>
    <lineage>
        <taxon>Eukaryota</taxon>
        <taxon>Fungi</taxon>
        <taxon>Dikarya</taxon>
        <taxon>Basidiomycota</taxon>
        <taxon>Agaricomycotina</taxon>
        <taxon>Agaricomycetes</taxon>
        <taxon>Agaricomycetidae</taxon>
        <taxon>Agaricales</taxon>
        <taxon>Pleurotineae</taxon>
        <taxon>Pleurotaceae</taxon>
        <taxon>Pleurotus</taxon>
    </lineage>
</organism>
<proteinExistence type="inferred from homology"/>
<reference evidence="3" key="1">
    <citation type="submission" date="2019-07" db="EMBL/GenBank/DDBJ databases">
        <authorList>
            <person name="Palmer J.M."/>
        </authorList>
    </citation>
    <scope>NUCLEOTIDE SEQUENCE</scope>
    <source>
        <strain evidence="3">PC9</strain>
    </source>
</reference>
<dbReference type="AlphaFoldDB" id="A0A8H6ZZJ5"/>
<dbReference type="VEuPathDB" id="FungiDB:PC9H_004054"/>
<dbReference type="PANTHER" id="PTHR43355">
    <property type="entry name" value="FLAVIN REDUCTASE (NADPH)"/>
    <property type="match status" value="1"/>
</dbReference>
<evidence type="ECO:0000313" key="3">
    <source>
        <dbReference type="EMBL" id="KAF7437218.1"/>
    </source>
</evidence>
<sequence>MRILVFGATGASGILIVRELLAKLQSPTVVIYARSPEKLPEDIATNPQVIVIKGELDDEDGLDKALEGSDVVVSVLGPIVTKGPFHPSGTPLAKAYERIIGMMKKKSIKRLLALGTASNADPADKFSLKFSTLVAGVATFARNAYKDVVAWGELIRKEDDLEWTLMRVAILTSGESKEYAAGYIGASNIGTFLSRAAYAAFVVDEIERREWVRKAPMIASV</sequence>
<dbReference type="GO" id="GO:0016646">
    <property type="term" value="F:oxidoreductase activity, acting on the CH-NH group of donors, NAD or NADP as acceptor"/>
    <property type="evidence" value="ECO:0007669"/>
    <property type="project" value="TreeGrafter"/>
</dbReference>
<dbReference type="InterPro" id="IPR016040">
    <property type="entry name" value="NAD(P)-bd_dom"/>
</dbReference>
<dbReference type="RefSeq" id="XP_036635117.1">
    <property type="nucleotide sequence ID" value="XM_036773644.1"/>
</dbReference>
<feature type="domain" description="NAD(P)-binding" evidence="2">
    <location>
        <begin position="7"/>
        <end position="207"/>
    </location>
</feature>
<evidence type="ECO:0000259" key="2">
    <source>
        <dbReference type="Pfam" id="PF13460"/>
    </source>
</evidence>
<dbReference type="Proteomes" id="UP000623687">
    <property type="component" value="Unassembled WGS sequence"/>
</dbReference>
<protein>
    <recommendedName>
        <fullName evidence="2">NAD(P)-binding domain-containing protein</fullName>
    </recommendedName>
</protein>
<dbReference type="Gene3D" id="3.40.50.720">
    <property type="entry name" value="NAD(P)-binding Rossmann-like Domain"/>
    <property type="match status" value="1"/>
</dbReference>
<dbReference type="EMBL" id="JACETU010000002">
    <property type="protein sequence ID" value="KAF7437218.1"/>
    <property type="molecule type" value="Genomic_DNA"/>
</dbReference>
<accession>A0A8H6ZZJ5</accession>
<name>A0A8H6ZZJ5_PLEOS</name>
<dbReference type="SUPFAM" id="SSF51735">
    <property type="entry name" value="NAD(P)-binding Rossmann-fold domains"/>
    <property type="match status" value="1"/>
</dbReference>
<dbReference type="GeneID" id="59373872"/>
<gene>
    <name evidence="3" type="ORF">PC9H_004054</name>
</gene>
<comment type="caution">
    <text evidence="3">The sequence shown here is derived from an EMBL/GenBank/DDBJ whole genome shotgun (WGS) entry which is preliminary data.</text>
</comment>
<dbReference type="InterPro" id="IPR051606">
    <property type="entry name" value="Polyketide_Oxido-like"/>
</dbReference>
<dbReference type="OrthoDB" id="10254221at2759"/>
<dbReference type="PANTHER" id="PTHR43355:SF2">
    <property type="entry name" value="FLAVIN REDUCTASE (NADPH)"/>
    <property type="match status" value="1"/>
</dbReference>